<dbReference type="PANTHER" id="PTHR46523">
    <property type="entry name" value="DCTP PYROPHOSPHATASE 1"/>
    <property type="match status" value="1"/>
</dbReference>
<dbReference type="EMBL" id="BSTX01000001">
    <property type="protein sequence ID" value="GLZ77124.1"/>
    <property type="molecule type" value="Genomic_DNA"/>
</dbReference>
<sequence>MPDLASLTADLRAFAAARGWQRYHRPKNLAMALAGEAGELAAEFQWLTPEEAEALTPEKRELVAGEMADVLHYLARLADVLDIDLIDAARKKMARNAERFPIRESGVTSTDPVT</sequence>
<evidence type="ECO:0000313" key="2">
    <source>
        <dbReference type="Proteomes" id="UP001165079"/>
    </source>
</evidence>
<organism evidence="1 2">
    <name type="scientific">Actinorhabdospora filicis</name>
    <dbReference type="NCBI Taxonomy" id="1785913"/>
    <lineage>
        <taxon>Bacteria</taxon>
        <taxon>Bacillati</taxon>
        <taxon>Actinomycetota</taxon>
        <taxon>Actinomycetes</taxon>
        <taxon>Micromonosporales</taxon>
        <taxon>Micromonosporaceae</taxon>
        <taxon>Actinorhabdospora</taxon>
    </lineage>
</organism>
<dbReference type="Pfam" id="PF12643">
    <property type="entry name" value="MazG-like"/>
    <property type="match status" value="1"/>
</dbReference>
<dbReference type="SUPFAM" id="SSF101386">
    <property type="entry name" value="all-alpha NTP pyrophosphatases"/>
    <property type="match status" value="1"/>
</dbReference>
<dbReference type="InterPro" id="IPR052555">
    <property type="entry name" value="dCTP_Pyrophosphatase"/>
</dbReference>
<dbReference type="GO" id="GO:0009143">
    <property type="term" value="P:nucleoside triphosphate catabolic process"/>
    <property type="evidence" value="ECO:0007669"/>
    <property type="project" value="InterPro"/>
</dbReference>
<dbReference type="GO" id="GO:0047429">
    <property type="term" value="F:nucleoside triphosphate diphosphatase activity"/>
    <property type="evidence" value="ECO:0007669"/>
    <property type="project" value="InterPro"/>
</dbReference>
<accession>A0A9W6SK55</accession>
<reference evidence="1" key="1">
    <citation type="submission" date="2023-03" db="EMBL/GenBank/DDBJ databases">
        <title>Actinorhabdospora filicis NBRC 111898.</title>
        <authorList>
            <person name="Ichikawa N."/>
            <person name="Sato H."/>
            <person name="Tonouchi N."/>
        </authorList>
    </citation>
    <scope>NUCLEOTIDE SEQUENCE</scope>
    <source>
        <strain evidence="1">NBRC 111898</strain>
    </source>
</reference>
<protein>
    <submittedName>
        <fullName evidence="1">Nucleotide pyrophosphohydrolase</fullName>
    </submittedName>
</protein>
<name>A0A9W6SK55_9ACTN</name>
<keyword evidence="2" id="KW-1185">Reference proteome</keyword>
<gene>
    <name evidence="1" type="ORF">Afil01_19310</name>
</gene>
<dbReference type="AlphaFoldDB" id="A0A9W6SK55"/>
<dbReference type="InterPro" id="IPR025984">
    <property type="entry name" value="DCTPP"/>
</dbReference>
<dbReference type="RefSeq" id="WP_285662255.1">
    <property type="nucleotide sequence ID" value="NZ_BSTX01000001.1"/>
</dbReference>
<evidence type="ECO:0000313" key="1">
    <source>
        <dbReference type="EMBL" id="GLZ77124.1"/>
    </source>
</evidence>
<dbReference type="PANTHER" id="PTHR46523:SF1">
    <property type="entry name" value="DCTP PYROPHOSPHATASE 1"/>
    <property type="match status" value="1"/>
</dbReference>
<dbReference type="PIRSF" id="PIRSF029826">
    <property type="entry name" value="UCP029826_pph"/>
    <property type="match status" value="1"/>
</dbReference>
<comment type="caution">
    <text evidence="1">The sequence shown here is derived from an EMBL/GenBank/DDBJ whole genome shotgun (WGS) entry which is preliminary data.</text>
</comment>
<proteinExistence type="predicted"/>
<dbReference type="Proteomes" id="UP001165079">
    <property type="component" value="Unassembled WGS sequence"/>
</dbReference>
<dbReference type="Gene3D" id="1.10.287.1080">
    <property type="entry name" value="MazG-like"/>
    <property type="match status" value="1"/>
</dbReference>
<dbReference type="CDD" id="cd11537">
    <property type="entry name" value="NTP-PPase_RS21-C6_like"/>
    <property type="match status" value="1"/>
</dbReference>